<organism evidence="1">
    <name type="scientific">human gut metagenome</name>
    <dbReference type="NCBI Taxonomy" id="408170"/>
    <lineage>
        <taxon>unclassified sequences</taxon>
        <taxon>metagenomes</taxon>
        <taxon>organismal metagenomes</taxon>
    </lineage>
</organism>
<feature type="non-terminal residue" evidence="1">
    <location>
        <position position="129"/>
    </location>
</feature>
<keyword evidence="1" id="KW-0540">Nuclease</keyword>
<dbReference type="GO" id="GO:0004519">
    <property type="term" value="F:endonuclease activity"/>
    <property type="evidence" value="ECO:0007669"/>
    <property type="project" value="UniProtKB-KW"/>
</dbReference>
<evidence type="ECO:0000313" key="1">
    <source>
        <dbReference type="EMBL" id="ETJ29798.1"/>
    </source>
</evidence>
<name>W1XHK3_9ZZZZ</name>
<comment type="caution">
    <text evidence="1">The sequence shown here is derived from an EMBL/GenBank/DDBJ whole genome shotgun (WGS) entry which is preliminary data.</text>
</comment>
<dbReference type="AlphaFoldDB" id="W1XHK3"/>
<proteinExistence type="predicted"/>
<sequence>MKFQFDPRQPYQTSAIEAVTDLFDGQPADADQLLTSLQYLPSQQTLDLPDVGGQEAFDVFLEIGAYGNNLVLDQDTILKNLKRVQDRNGLEINEELVDGLQFDIEMETGTGKTYVYLRTAFELATKYKF</sequence>
<gene>
    <name evidence="1" type="ORF">Q604_UNBC15676G0001</name>
</gene>
<dbReference type="EMBL" id="AZMM01015676">
    <property type="protein sequence ID" value="ETJ29798.1"/>
    <property type="molecule type" value="Genomic_DNA"/>
</dbReference>
<protein>
    <submittedName>
        <fullName evidence="1">Type III restriction system endonuclease</fullName>
    </submittedName>
</protein>
<keyword evidence="1" id="KW-0255">Endonuclease</keyword>
<accession>W1XHK3</accession>
<keyword evidence="1" id="KW-0378">Hydrolase</keyword>
<reference evidence="1" key="1">
    <citation type="submission" date="2013-12" db="EMBL/GenBank/DDBJ databases">
        <title>A Varibaculum cambriense genome reconstructed from a premature infant gut community with otherwise low bacterial novelty that shifts toward anaerobic metabolism during the third week of life.</title>
        <authorList>
            <person name="Brown C.T."/>
            <person name="Sharon I."/>
            <person name="Thomas B.C."/>
            <person name="Castelle C.J."/>
            <person name="Morowitz M.J."/>
            <person name="Banfield J.F."/>
        </authorList>
    </citation>
    <scope>NUCLEOTIDE SEQUENCE</scope>
</reference>